<dbReference type="AlphaFoldDB" id="A0A0E9TSY6"/>
<evidence type="ECO:0000313" key="1">
    <source>
        <dbReference type="EMBL" id="JAH55833.1"/>
    </source>
</evidence>
<dbReference type="EMBL" id="GBXM01052744">
    <property type="protein sequence ID" value="JAH55833.1"/>
    <property type="molecule type" value="Transcribed_RNA"/>
</dbReference>
<organism evidence="1">
    <name type="scientific">Anguilla anguilla</name>
    <name type="common">European freshwater eel</name>
    <name type="synonym">Muraena anguilla</name>
    <dbReference type="NCBI Taxonomy" id="7936"/>
    <lineage>
        <taxon>Eukaryota</taxon>
        <taxon>Metazoa</taxon>
        <taxon>Chordata</taxon>
        <taxon>Craniata</taxon>
        <taxon>Vertebrata</taxon>
        <taxon>Euteleostomi</taxon>
        <taxon>Actinopterygii</taxon>
        <taxon>Neopterygii</taxon>
        <taxon>Teleostei</taxon>
        <taxon>Anguilliformes</taxon>
        <taxon>Anguillidae</taxon>
        <taxon>Anguilla</taxon>
    </lineage>
</organism>
<protein>
    <submittedName>
        <fullName evidence="1">Uncharacterized protein</fullName>
    </submittedName>
</protein>
<reference evidence="1" key="1">
    <citation type="submission" date="2014-11" db="EMBL/GenBank/DDBJ databases">
        <authorList>
            <person name="Amaro Gonzalez C."/>
        </authorList>
    </citation>
    <scope>NUCLEOTIDE SEQUENCE</scope>
</reference>
<name>A0A0E9TSY6_ANGAN</name>
<sequence>MSPIWTKLKCLLTTGGPSNTTAEVFESFLPGLQKGANKFPFFLTK</sequence>
<reference evidence="1" key="2">
    <citation type="journal article" date="2015" name="Fish Shellfish Immunol.">
        <title>Early steps in the European eel (Anguilla anguilla)-Vibrio vulnificus interaction in the gills: Role of the RtxA13 toxin.</title>
        <authorList>
            <person name="Callol A."/>
            <person name="Pajuelo D."/>
            <person name="Ebbesson L."/>
            <person name="Teles M."/>
            <person name="MacKenzie S."/>
            <person name="Amaro C."/>
        </authorList>
    </citation>
    <scope>NUCLEOTIDE SEQUENCE</scope>
</reference>
<proteinExistence type="predicted"/>
<accession>A0A0E9TSY6</accession>